<reference evidence="1 2" key="1">
    <citation type="journal article" date="2022" name="G3 (Bethesda)">
        <title>Whole-genome sequence and methylome profiling of the almond [Prunus dulcis (Mill.) D.A. Webb] cultivar 'Nonpareil'.</title>
        <authorList>
            <person name="D'Amico-Willman K.M."/>
            <person name="Ouma W.Z."/>
            <person name="Meulia T."/>
            <person name="Sideli G.M."/>
            <person name="Gradziel T.M."/>
            <person name="Fresnedo-Ramirez J."/>
        </authorList>
    </citation>
    <scope>NUCLEOTIDE SEQUENCE [LARGE SCALE GENOMIC DNA]</scope>
    <source>
        <strain evidence="1">Clone GOH B32 T37-40</strain>
    </source>
</reference>
<dbReference type="EMBL" id="JAJFAZ020000005">
    <property type="protein sequence ID" value="KAI5327445.1"/>
    <property type="molecule type" value="Genomic_DNA"/>
</dbReference>
<evidence type="ECO:0000313" key="2">
    <source>
        <dbReference type="Proteomes" id="UP001054821"/>
    </source>
</evidence>
<comment type="caution">
    <text evidence="1">The sequence shown here is derived from an EMBL/GenBank/DDBJ whole genome shotgun (WGS) entry which is preliminary data.</text>
</comment>
<sequence>MKNLGEATFVFGIEIQRHRARGLLSLSQKTYIESILKRFDIKLVGYADANLGKAEDDYISTSGFLFKMAGAAVA</sequence>
<proteinExistence type="predicted"/>
<dbReference type="Proteomes" id="UP001054821">
    <property type="component" value="Chromosome 5"/>
</dbReference>
<accession>A0AAD4YZT6</accession>
<organism evidence="1 2">
    <name type="scientific">Prunus dulcis</name>
    <name type="common">Almond</name>
    <name type="synonym">Amygdalus dulcis</name>
    <dbReference type="NCBI Taxonomy" id="3755"/>
    <lineage>
        <taxon>Eukaryota</taxon>
        <taxon>Viridiplantae</taxon>
        <taxon>Streptophyta</taxon>
        <taxon>Embryophyta</taxon>
        <taxon>Tracheophyta</taxon>
        <taxon>Spermatophyta</taxon>
        <taxon>Magnoliopsida</taxon>
        <taxon>eudicotyledons</taxon>
        <taxon>Gunneridae</taxon>
        <taxon>Pentapetalae</taxon>
        <taxon>rosids</taxon>
        <taxon>fabids</taxon>
        <taxon>Rosales</taxon>
        <taxon>Rosaceae</taxon>
        <taxon>Amygdaloideae</taxon>
        <taxon>Amygdaleae</taxon>
        <taxon>Prunus</taxon>
    </lineage>
</organism>
<evidence type="ECO:0008006" key="3">
    <source>
        <dbReference type="Google" id="ProtNLM"/>
    </source>
</evidence>
<keyword evidence="2" id="KW-1185">Reference proteome</keyword>
<protein>
    <recommendedName>
        <fullName evidence="3">Reverse transcriptase Ty1/copia-type domain-containing protein</fullName>
    </recommendedName>
</protein>
<gene>
    <name evidence="1" type="ORF">L3X38_026841</name>
</gene>
<dbReference type="AlphaFoldDB" id="A0AAD4YZT6"/>
<evidence type="ECO:0000313" key="1">
    <source>
        <dbReference type="EMBL" id="KAI5327445.1"/>
    </source>
</evidence>
<name>A0AAD4YZT6_PRUDU</name>